<keyword evidence="1" id="KW-0560">Oxidoreductase</keyword>
<protein>
    <recommendedName>
        <fullName evidence="2">Flavin reductase like domain-containing protein</fullName>
    </recommendedName>
</protein>
<dbReference type="PANTHER" id="PTHR30466">
    <property type="entry name" value="FLAVIN REDUCTASE"/>
    <property type="match status" value="1"/>
</dbReference>
<dbReference type="InterPro" id="IPR012349">
    <property type="entry name" value="Split_barrel_FMN-bd"/>
</dbReference>
<dbReference type="GeneID" id="40726423"/>
<dbReference type="EMBL" id="SRRM01000013">
    <property type="protein sequence ID" value="TKY87514.1"/>
    <property type="molecule type" value="Genomic_DNA"/>
</dbReference>
<dbReference type="SUPFAM" id="SSF50475">
    <property type="entry name" value="FMN-binding split barrel"/>
    <property type="match status" value="1"/>
</dbReference>
<dbReference type="GO" id="GO:0042602">
    <property type="term" value="F:riboflavin reductase (NADPH) activity"/>
    <property type="evidence" value="ECO:0007669"/>
    <property type="project" value="TreeGrafter"/>
</dbReference>
<feature type="domain" description="Flavin reductase like" evidence="2">
    <location>
        <begin position="64"/>
        <end position="264"/>
    </location>
</feature>
<evidence type="ECO:0000256" key="1">
    <source>
        <dbReference type="ARBA" id="ARBA00023002"/>
    </source>
</evidence>
<dbReference type="Pfam" id="PF01613">
    <property type="entry name" value="Flavin_Reduct"/>
    <property type="match status" value="1"/>
</dbReference>
<proteinExistence type="predicted"/>
<dbReference type="Gene3D" id="2.30.110.10">
    <property type="entry name" value="Electron Transport, Fmn-binding Protein, Chain A"/>
    <property type="match status" value="1"/>
</dbReference>
<reference evidence="3 4" key="1">
    <citation type="submission" date="2019-05" db="EMBL/GenBank/DDBJ databases">
        <title>Sporisorium graminicola CBS 10092 draft sequencing and annotation.</title>
        <authorList>
            <person name="Solano-Gonzalez S."/>
            <person name="Caddick M.X."/>
            <person name="Darby A."/>
        </authorList>
    </citation>
    <scope>NUCLEOTIDE SEQUENCE [LARGE SCALE GENOMIC DNA]</scope>
    <source>
        <strain evidence="3 4">CBS 10092</strain>
    </source>
</reference>
<dbReference type="AlphaFoldDB" id="A0A4U7KSN0"/>
<dbReference type="SMART" id="SM00903">
    <property type="entry name" value="Flavin_Reduct"/>
    <property type="match status" value="1"/>
</dbReference>
<gene>
    <name evidence="3" type="ORF">EX895_003528</name>
</gene>
<dbReference type="KEGG" id="sgra:EX895_003528"/>
<evidence type="ECO:0000259" key="2">
    <source>
        <dbReference type="SMART" id="SM00903"/>
    </source>
</evidence>
<dbReference type="RefSeq" id="XP_029739499.1">
    <property type="nucleotide sequence ID" value="XM_029884126.1"/>
</dbReference>
<organism evidence="3 4">
    <name type="scientific">Sporisorium graminicola</name>
    <dbReference type="NCBI Taxonomy" id="280036"/>
    <lineage>
        <taxon>Eukaryota</taxon>
        <taxon>Fungi</taxon>
        <taxon>Dikarya</taxon>
        <taxon>Basidiomycota</taxon>
        <taxon>Ustilaginomycotina</taxon>
        <taxon>Ustilaginomycetes</taxon>
        <taxon>Ustilaginales</taxon>
        <taxon>Ustilaginaceae</taxon>
        <taxon>Sporisorium</taxon>
    </lineage>
</organism>
<accession>A0A4U7KSN0</accession>
<evidence type="ECO:0000313" key="4">
    <source>
        <dbReference type="Proteomes" id="UP000306050"/>
    </source>
</evidence>
<dbReference type="InterPro" id="IPR002563">
    <property type="entry name" value="Flavin_Rdtase-like_dom"/>
</dbReference>
<dbReference type="PANTHER" id="PTHR30466:SF1">
    <property type="entry name" value="FMN REDUCTASE (NADH) RUTF"/>
    <property type="match status" value="1"/>
</dbReference>
<dbReference type="InterPro" id="IPR050268">
    <property type="entry name" value="NADH-dep_flavin_reductase"/>
</dbReference>
<comment type="caution">
    <text evidence="3">The sequence shown here is derived from an EMBL/GenBank/DDBJ whole genome shotgun (WGS) entry which is preliminary data.</text>
</comment>
<keyword evidence="4" id="KW-1185">Reference proteome</keyword>
<evidence type="ECO:0000313" key="3">
    <source>
        <dbReference type="EMBL" id="TKY87514.1"/>
    </source>
</evidence>
<dbReference type="Proteomes" id="UP000306050">
    <property type="component" value="Chromosome SGRAM_21"/>
</dbReference>
<dbReference type="GO" id="GO:0010181">
    <property type="term" value="F:FMN binding"/>
    <property type="evidence" value="ECO:0007669"/>
    <property type="project" value="InterPro"/>
</dbReference>
<name>A0A4U7KSN0_9BASI</name>
<sequence length="271" mass="28965">MPLLLPASTLSAAARATTSKVTLEASLPLARHSRCRRHFSRSCILQTQQDAEQNDTSTKIRALMRESAQPVALVTTLLPSAGKATKHIHAATLSSFTSISLDPDLVCFSIKTPSKLADALSSHVASRRTHAVQEQEGAGVDFVINMLSAKQAPLAAAYAVPGTPPLALPLTVDHSGAEGGHPLVQAGLIEAEKGTVPLVQGSIGALACQVVDSVELDRYRLTHSTPERDAQKSRLYIARVVHVHCTAPHAELRPLIYHRQTFVSTTDDSLI</sequence>
<dbReference type="OrthoDB" id="2015405at2759"/>